<dbReference type="Proteomes" id="UP000256269">
    <property type="component" value="Unassembled WGS sequence"/>
</dbReference>
<name>A0A3E0HNY6_9PSEU</name>
<accession>A0A3E0HNY6</accession>
<keyword evidence="2" id="KW-1185">Reference proteome</keyword>
<comment type="caution">
    <text evidence="1">The sequence shown here is derived from an EMBL/GenBank/DDBJ whole genome shotgun (WGS) entry which is preliminary data.</text>
</comment>
<dbReference type="AlphaFoldDB" id="A0A3E0HNY6"/>
<dbReference type="RefSeq" id="WP_116174966.1">
    <property type="nucleotide sequence ID" value="NZ_CP144375.1"/>
</dbReference>
<gene>
    <name evidence="1" type="ORF">BCF44_1056</name>
</gene>
<organism evidence="1 2">
    <name type="scientific">Kutzneria buriramensis</name>
    <dbReference type="NCBI Taxonomy" id="1045776"/>
    <lineage>
        <taxon>Bacteria</taxon>
        <taxon>Bacillati</taxon>
        <taxon>Actinomycetota</taxon>
        <taxon>Actinomycetes</taxon>
        <taxon>Pseudonocardiales</taxon>
        <taxon>Pseudonocardiaceae</taxon>
        <taxon>Kutzneria</taxon>
    </lineage>
</organism>
<protein>
    <submittedName>
        <fullName evidence="1">Uncharacterized protein</fullName>
    </submittedName>
</protein>
<sequence length="268" mass="28958">MCVSSALAEFTGTTLYLGRQTHAEHGLIHVLGYQNTAVNLADGPNSMLLHLPAAGMTPGNLVDVGRDDDFLDRIAVGAIPIGRSLSAALMSADSAVQVFEHDIYTMVLAPDATMLPAALHRVDPRKRPTLDRELLAFYADHYPHHAMLLCCFDNADAQRAKPLLLWYEPHEPDLLVAPALDCHTGAPPVLSADVLVDHRVVFGTDAAPPGWGRPISYSPGMRHKLRALLPSFALGARQRGRLPNGDFAITHDDLLAANINAVHRLTPG</sequence>
<dbReference type="EMBL" id="QUNO01000005">
    <property type="protein sequence ID" value="REH48148.1"/>
    <property type="molecule type" value="Genomic_DNA"/>
</dbReference>
<dbReference type="OrthoDB" id="4568424at2"/>
<proteinExistence type="predicted"/>
<evidence type="ECO:0000313" key="1">
    <source>
        <dbReference type="EMBL" id="REH48148.1"/>
    </source>
</evidence>
<evidence type="ECO:0000313" key="2">
    <source>
        <dbReference type="Proteomes" id="UP000256269"/>
    </source>
</evidence>
<reference evidence="1 2" key="1">
    <citation type="submission" date="2018-08" db="EMBL/GenBank/DDBJ databases">
        <title>Genomic Encyclopedia of Archaeal and Bacterial Type Strains, Phase II (KMG-II): from individual species to whole genera.</title>
        <authorList>
            <person name="Goeker M."/>
        </authorList>
    </citation>
    <scope>NUCLEOTIDE SEQUENCE [LARGE SCALE GENOMIC DNA]</scope>
    <source>
        <strain evidence="1 2">DSM 45791</strain>
    </source>
</reference>